<dbReference type="Pfam" id="PF02915">
    <property type="entry name" value="Rubrerythrin"/>
    <property type="match status" value="1"/>
</dbReference>
<dbReference type="InterPro" id="IPR009078">
    <property type="entry name" value="Ferritin-like_SF"/>
</dbReference>
<dbReference type="InterPro" id="IPR009040">
    <property type="entry name" value="Ferritin-like_diiron"/>
</dbReference>
<dbReference type="EMBL" id="FNWO01000009">
    <property type="protein sequence ID" value="SEH42835.1"/>
    <property type="molecule type" value="Genomic_DNA"/>
</dbReference>
<dbReference type="Gene3D" id="1.20.1260.10">
    <property type="match status" value="1"/>
</dbReference>
<dbReference type="PROSITE" id="PS50905">
    <property type="entry name" value="FERRITIN_LIKE"/>
    <property type="match status" value="1"/>
</dbReference>
<proteinExistence type="predicted"/>
<name>A0A1H6I7X3_MAGFU</name>
<gene>
    <name evidence="2" type="ORF">SAMN04244559_02244</name>
</gene>
<sequence>MPTKVATFLAHALAMENEAADRYDELADTMEVHNNPEVADLFRQMSEFSRRHAASVAERTVPHELPELKSWQYRWNSLEPPEVGAVEGTHYRMTPYHALSFALDNERRGRDFYAARAKDGETAEIRRLAAEMAAEEEEHVLELERWITSVPRPDADWADDPDDAIVAD</sequence>
<dbReference type="InterPro" id="IPR012347">
    <property type="entry name" value="Ferritin-like"/>
</dbReference>
<protein>
    <submittedName>
        <fullName evidence="2">Rubrerythrin</fullName>
    </submittedName>
</protein>
<evidence type="ECO:0000313" key="2">
    <source>
        <dbReference type="EMBL" id="SEH42835.1"/>
    </source>
</evidence>
<reference evidence="3" key="1">
    <citation type="submission" date="2016-10" db="EMBL/GenBank/DDBJ databases">
        <authorList>
            <person name="Varghese N."/>
            <person name="Submissions S."/>
        </authorList>
    </citation>
    <scope>NUCLEOTIDE SEQUENCE [LARGE SCALE GENOMIC DNA]</scope>
    <source>
        <strain evidence="3">DSM 13234</strain>
    </source>
</reference>
<evidence type="ECO:0000313" key="3">
    <source>
        <dbReference type="Proteomes" id="UP000182983"/>
    </source>
</evidence>
<dbReference type="AlphaFoldDB" id="A0A1H6I7X3"/>
<dbReference type="GO" id="GO:0046872">
    <property type="term" value="F:metal ion binding"/>
    <property type="evidence" value="ECO:0007669"/>
    <property type="project" value="InterPro"/>
</dbReference>
<dbReference type="OrthoDB" id="5765875at2"/>
<dbReference type="RefSeq" id="WP_074768781.1">
    <property type="nucleotide sequence ID" value="NZ_FNWO01000009.1"/>
</dbReference>
<dbReference type="InterPro" id="IPR003251">
    <property type="entry name" value="Rr_diiron-bd_dom"/>
</dbReference>
<dbReference type="Proteomes" id="UP000182983">
    <property type="component" value="Unassembled WGS sequence"/>
</dbReference>
<feature type="domain" description="Ferritin-like diiron" evidence="1">
    <location>
        <begin position="1"/>
        <end position="168"/>
    </location>
</feature>
<organism evidence="2 3">
    <name type="scientific">Magnetospirillum fulvum</name>
    <name type="common">Rhodospirillum fulvum</name>
    <dbReference type="NCBI Taxonomy" id="1082"/>
    <lineage>
        <taxon>Bacteria</taxon>
        <taxon>Pseudomonadati</taxon>
        <taxon>Pseudomonadota</taxon>
        <taxon>Alphaproteobacteria</taxon>
        <taxon>Rhodospirillales</taxon>
        <taxon>Rhodospirillaceae</taxon>
        <taxon>Magnetospirillum</taxon>
    </lineage>
</organism>
<accession>A0A1H6I7X3</accession>
<dbReference type="CDD" id="cd01045">
    <property type="entry name" value="Ferritin_like_AB"/>
    <property type="match status" value="1"/>
</dbReference>
<keyword evidence="3" id="KW-1185">Reference proteome</keyword>
<dbReference type="GO" id="GO:0016491">
    <property type="term" value="F:oxidoreductase activity"/>
    <property type="evidence" value="ECO:0007669"/>
    <property type="project" value="InterPro"/>
</dbReference>
<dbReference type="SUPFAM" id="SSF47240">
    <property type="entry name" value="Ferritin-like"/>
    <property type="match status" value="1"/>
</dbReference>
<evidence type="ECO:0000259" key="1">
    <source>
        <dbReference type="PROSITE" id="PS50905"/>
    </source>
</evidence>